<feature type="transmembrane region" description="Helical" evidence="13">
    <location>
        <begin position="103"/>
        <end position="124"/>
    </location>
</feature>
<dbReference type="InterPro" id="IPR010617">
    <property type="entry name" value="TMEM175-like"/>
</dbReference>
<dbReference type="PANTHER" id="PTHR31462">
    <property type="entry name" value="ENDOSOMAL/LYSOSOMAL POTASSIUM CHANNEL TMEM175"/>
    <property type="match status" value="1"/>
</dbReference>
<evidence type="ECO:0000313" key="15">
    <source>
        <dbReference type="Proteomes" id="UP000475928"/>
    </source>
</evidence>
<feature type="transmembrane region" description="Helical" evidence="13">
    <location>
        <begin position="148"/>
        <end position="181"/>
    </location>
</feature>
<evidence type="ECO:0000256" key="8">
    <source>
        <dbReference type="ARBA" id="ARBA00022989"/>
    </source>
</evidence>
<dbReference type="GO" id="GO:0016020">
    <property type="term" value="C:membrane"/>
    <property type="evidence" value="ECO:0007669"/>
    <property type="project" value="UniProtKB-SubCell"/>
</dbReference>
<protein>
    <submittedName>
        <fullName evidence="14">Membrane protein</fullName>
    </submittedName>
</protein>
<comment type="catalytic activity">
    <reaction evidence="12">
        <text>K(+)(in) = K(+)(out)</text>
        <dbReference type="Rhea" id="RHEA:29463"/>
        <dbReference type="ChEBI" id="CHEBI:29103"/>
    </reaction>
</comment>
<comment type="caution">
    <text evidence="14">The sequence shown here is derived from an EMBL/GenBank/DDBJ whole genome shotgun (WGS) entry which is preliminary data.</text>
</comment>
<evidence type="ECO:0000256" key="7">
    <source>
        <dbReference type="ARBA" id="ARBA00022958"/>
    </source>
</evidence>
<feature type="transmembrane region" description="Helical" evidence="13">
    <location>
        <begin position="78"/>
        <end position="97"/>
    </location>
</feature>
<feature type="transmembrane region" description="Helical" evidence="13">
    <location>
        <begin position="45"/>
        <end position="66"/>
    </location>
</feature>
<keyword evidence="4" id="KW-0633">Potassium transport</keyword>
<keyword evidence="9" id="KW-0406">Ion transport</keyword>
<keyword evidence="3" id="KW-0813">Transport</keyword>
<gene>
    <name evidence="14" type="ORF">Hs20B_09160</name>
</gene>
<sequence length="188" mass="21297">MQKSRLEGFSDGFFSIIITIMVLEIKTPPTGNWSEIANSDFLQTIFAYIISFFLVTSFWISHHQIVTNLKKVDSNFSWLNNFALLPISFVPFTTAWVDQDPGSQAPAILYIGVYLLTVLALYFLSKAAVKDGQRENVISQKLNRLRCWLVVVLLIGAVIALLLPQIATLLVLGCSILWFIIERQTRKK</sequence>
<proteinExistence type="inferred from homology"/>
<evidence type="ECO:0000256" key="9">
    <source>
        <dbReference type="ARBA" id="ARBA00023065"/>
    </source>
</evidence>
<dbReference type="RefSeq" id="WP_172356129.1">
    <property type="nucleotide sequence ID" value="NZ_BLLH01000004.1"/>
</dbReference>
<keyword evidence="7" id="KW-0630">Potassium</keyword>
<evidence type="ECO:0000256" key="2">
    <source>
        <dbReference type="ARBA" id="ARBA00006920"/>
    </source>
</evidence>
<evidence type="ECO:0000256" key="3">
    <source>
        <dbReference type="ARBA" id="ARBA00022448"/>
    </source>
</evidence>
<dbReference type="EMBL" id="BLLH01000004">
    <property type="protein sequence ID" value="GFH40518.1"/>
    <property type="molecule type" value="Genomic_DNA"/>
</dbReference>
<evidence type="ECO:0000256" key="12">
    <source>
        <dbReference type="ARBA" id="ARBA00034430"/>
    </source>
</evidence>
<keyword evidence="15" id="KW-1185">Reference proteome</keyword>
<comment type="similarity">
    <text evidence="2">Belongs to the TMEM175 family.</text>
</comment>
<dbReference type="Proteomes" id="UP000475928">
    <property type="component" value="Unassembled WGS sequence"/>
</dbReference>
<name>A0A6A0B7S3_9LACT</name>
<evidence type="ECO:0000256" key="5">
    <source>
        <dbReference type="ARBA" id="ARBA00022692"/>
    </source>
</evidence>
<evidence type="ECO:0000256" key="1">
    <source>
        <dbReference type="ARBA" id="ARBA00004141"/>
    </source>
</evidence>
<reference evidence="14 15" key="1">
    <citation type="submission" date="2020-02" db="EMBL/GenBank/DDBJ databases">
        <title>Draft genome sequence of Lactococcus sp. Hs20B0-1.</title>
        <authorList>
            <person name="Noda S."/>
            <person name="Yuki M."/>
            <person name="Ohkuma M."/>
        </authorList>
    </citation>
    <scope>NUCLEOTIDE SEQUENCE [LARGE SCALE GENOMIC DNA]</scope>
    <source>
        <strain evidence="14 15">Hs20B0-1</strain>
    </source>
</reference>
<evidence type="ECO:0000256" key="13">
    <source>
        <dbReference type="SAM" id="Phobius"/>
    </source>
</evidence>
<dbReference type="PANTHER" id="PTHR31462:SF5">
    <property type="entry name" value="ENDOSOMAL_LYSOSOMAL PROTON CHANNEL TMEM175"/>
    <property type="match status" value="1"/>
</dbReference>
<keyword evidence="6" id="KW-0631">Potassium channel</keyword>
<evidence type="ECO:0000256" key="6">
    <source>
        <dbReference type="ARBA" id="ARBA00022826"/>
    </source>
</evidence>
<dbReference type="GO" id="GO:0015252">
    <property type="term" value="F:proton channel activity"/>
    <property type="evidence" value="ECO:0007669"/>
    <property type="project" value="InterPro"/>
</dbReference>
<feature type="transmembrane region" description="Helical" evidence="13">
    <location>
        <begin position="7"/>
        <end position="25"/>
    </location>
</feature>
<keyword evidence="10 13" id="KW-0472">Membrane</keyword>
<dbReference type="AlphaFoldDB" id="A0A6A0B7S3"/>
<evidence type="ECO:0000256" key="10">
    <source>
        <dbReference type="ARBA" id="ARBA00023136"/>
    </source>
</evidence>
<keyword evidence="5 13" id="KW-0812">Transmembrane</keyword>
<dbReference type="Pfam" id="PF06736">
    <property type="entry name" value="TMEM175"/>
    <property type="match status" value="1"/>
</dbReference>
<dbReference type="GO" id="GO:0005267">
    <property type="term" value="F:potassium channel activity"/>
    <property type="evidence" value="ECO:0007669"/>
    <property type="project" value="UniProtKB-KW"/>
</dbReference>
<evidence type="ECO:0000313" key="14">
    <source>
        <dbReference type="EMBL" id="GFH40518.1"/>
    </source>
</evidence>
<comment type="subcellular location">
    <subcellularLocation>
        <location evidence="1">Membrane</location>
        <topology evidence="1">Multi-pass membrane protein</topology>
    </subcellularLocation>
</comment>
<keyword evidence="8 13" id="KW-1133">Transmembrane helix</keyword>
<keyword evidence="11" id="KW-0407">Ion channel</keyword>
<evidence type="ECO:0000256" key="4">
    <source>
        <dbReference type="ARBA" id="ARBA00022538"/>
    </source>
</evidence>
<organism evidence="14 15">
    <name type="scientific">Pseudolactococcus insecticola</name>
    <dbReference type="NCBI Taxonomy" id="2709158"/>
    <lineage>
        <taxon>Bacteria</taxon>
        <taxon>Bacillati</taxon>
        <taxon>Bacillota</taxon>
        <taxon>Bacilli</taxon>
        <taxon>Lactobacillales</taxon>
        <taxon>Streptococcaceae</taxon>
        <taxon>Pseudolactococcus</taxon>
    </lineage>
</organism>
<accession>A0A6A0B7S3</accession>
<evidence type="ECO:0000256" key="11">
    <source>
        <dbReference type="ARBA" id="ARBA00023303"/>
    </source>
</evidence>